<dbReference type="Pfam" id="PF13370">
    <property type="entry name" value="Fer4_13"/>
    <property type="match status" value="1"/>
</dbReference>
<evidence type="ECO:0000313" key="2">
    <source>
        <dbReference type="Proteomes" id="UP000196475"/>
    </source>
</evidence>
<gene>
    <name evidence="1" type="ORF">BAA01_02300</name>
</gene>
<name>A0A1Y3PAL0_9BACI</name>
<accession>A0A1Y3PAL0</accession>
<proteinExistence type="predicted"/>
<reference evidence="2" key="1">
    <citation type="submission" date="2016-06" db="EMBL/GenBank/DDBJ databases">
        <authorList>
            <person name="Nascimento L."/>
            <person name="Pereira R.V."/>
            <person name="Martins L.F."/>
            <person name="Quaggio R.B."/>
            <person name="Silva A.M."/>
            <person name="Setubal J.C."/>
        </authorList>
    </citation>
    <scope>NUCLEOTIDE SEQUENCE [LARGE SCALE GENOMIC DNA]</scope>
</reference>
<protein>
    <recommendedName>
        <fullName evidence="3">Ferredoxin</fullName>
    </recommendedName>
</protein>
<dbReference type="AlphaFoldDB" id="A0A1Y3PAL0"/>
<dbReference type="Gene3D" id="3.30.70.20">
    <property type="match status" value="1"/>
</dbReference>
<evidence type="ECO:0008006" key="3">
    <source>
        <dbReference type="Google" id="ProtNLM"/>
    </source>
</evidence>
<evidence type="ECO:0000313" key="1">
    <source>
        <dbReference type="EMBL" id="OUM84372.1"/>
    </source>
</evidence>
<dbReference type="Proteomes" id="UP000196475">
    <property type="component" value="Unassembled WGS sequence"/>
</dbReference>
<dbReference type="SUPFAM" id="SSF54862">
    <property type="entry name" value="4Fe-4S ferredoxins"/>
    <property type="match status" value="1"/>
</dbReference>
<comment type="caution">
    <text evidence="1">The sequence shown here is derived from an EMBL/GenBank/DDBJ whole genome shotgun (WGS) entry which is preliminary data.</text>
</comment>
<sequence>MGFGRCIEVLPDVFSLDQEGKVVVGSVSNVDRKMLQMAVWSCPRQAIQLLDDAGEKLPEENG</sequence>
<dbReference type="EMBL" id="LZRT01000132">
    <property type="protein sequence ID" value="OUM84372.1"/>
    <property type="molecule type" value="Genomic_DNA"/>
</dbReference>
<organism evidence="1 2">
    <name type="scientific">Bacillus thermozeamaize</name>
    <dbReference type="NCBI Taxonomy" id="230954"/>
    <lineage>
        <taxon>Bacteria</taxon>
        <taxon>Bacillati</taxon>
        <taxon>Bacillota</taxon>
        <taxon>Bacilli</taxon>
        <taxon>Bacillales</taxon>
        <taxon>Bacillaceae</taxon>
        <taxon>Bacillus</taxon>
    </lineage>
</organism>